<feature type="region of interest" description="Disordered" evidence="1">
    <location>
        <begin position="492"/>
        <end position="520"/>
    </location>
</feature>
<feature type="region of interest" description="Disordered" evidence="1">
    <location>
        <begin position="272"/>
        <end position="300"/>
    </location>
</feature>
<feature type="compositionally biased region" description="Low complexity" evidence="1">
    <location>
        <begin position="717"/>
        <end position="736"/>
    </location>
</feature>
<feature type="region of interest" description="Disordered" evidence="1">
    <location>
        <begin position="717"/>
        <end position="741"/>
    </location>
</feature>
<feature type="region of interest" description="Disordered" evidence="1">
    <location>
        <begin position="117"/>
        <end position="138"/>
    </location>
</feature>
<name>A0A162IBI1_9HYPO</name>
<dbReference type="AlphaFoldDB" id="A0A162IBI1"/>
<comment type="caution">
    <text evidence="2">The sequence shown here is derived from an EMBL/GenBank/DDBJ whole genome shotgun (WGS) entry which is preliminary data.</text>
</comment>
<reference evidence="2 3" key="1">
    <citation type="journal article" date="2016" name="Genome Biol. Evol.">
        <title>Divergent and convergent evolution of fungal pathogenicity.</title>
        <authorList>
            <person name="Shang Y."/>
            <person name="Xiao G."/>
            <person name="Zheng P."/>
            <person name="Cen K."/>
            <person name="Zhan S."/>
            <person name="Wang C."/>
        </authorList>
    </citation>
    <scope>NUCLEOTIDE SEQUENCE [LARGE SCALE GENOMIC DNA]</scope>
    <source>
        <strain evidence="2 3">RCEF 264</strain>
    </source>
</reference>
<keyword evidence="3" id="KW-1185">Reference proteome</keyword>
<evidence type="ECO:0000256" key="1">
    <source>
        <dbReference type="SAM" id="MobiDB-lite"/>
    </source>
</evidence>
<feature type="compositionally biased region" description="Low complexity" evidence="1">
    <location>
        <begin position="27"/>
        <end position="37"/>
    </location>
</feature>
<dbReference type="Proteomes" id="UP000076874">
    <property type="component" value="Unassembled WGS sequence"/>
</dbReference>
<sequence>MAFQQPTRLAVPRRAREEADDRDDNDNAITTTTVTAPQQAEASQTWVLFSPTAETDATTAGATSVLGSVPASQDTAGRSRISDLGSLQSLGRTDYASSDAQQSAVAPTHPADVHASLLTSPVSRTDGGNRGRDDDDAIMGEAGRRDAEDDAELDSLDSHLPDFRPLFNHHAQGQPSAAVAAAVAAATVNLPAHDGLGSFRLGGNTVGMSAAVQEHLYAFEQFNPRRVTKRRRESLDLAPLQAENEQAEDMERTRRIEAWRLEHSRVLLDEIQKETRRRKGHTERFARPGRAADPSGAAGALSDRAAFTMEVNGDWHDQEEDERLSRQRTGQASESADADAEEKEGLWSRITRKFMLEVMGIDERILTILFGEGLVDDDDDDGGGGGSGEIQQRDDAKSLPPTFKAFSPFLAATAAIDAAEADPQLRPDEEDTVLSPSWQLRMLERIAKELGVFVHNHITAHPGAFATFVRVQQMPLPYAGLPVIPEAAPVSSPMVAADDARDRDRTVEEDMTPTGTTASLPQFKPTIYQAKPMMHIPDQVTAAHAPISGFGTTGGAAAAAAAAAAGATSGTKPAAAPHTFTQDEWEQDLDIKLVFRYLRSRFFPGAASSSAGSHTHRHHNIHYHHHYHSHGHVHSHSYGHDRGHGPGSSCGNSTGTLNLQEAAAKAARVRQHHPLVGRGAAARPVGSSSPVLGLRAVTQHGAMGAAAAAAAVSCASQSTRRSARRSSVSSRPSSSRPYWDIGGSIGGTGSLIASAGPMGSWGEV</sequence>
<feature type="region of interest" description="Disordered" evidence="1">
    <location>
        <begin position="377"/>
        <end position="399"/>
    </location>
</feature>
<protein>
    <submittedName>
        <fullName evidence="2">Uncharacterized protein</fullName>
    </submittedName>
</protein>
<feature type="compositionally biased region" description="Basic and acidic residues" evidence="1">
    <location>
        <begin position="498"/>
        <end position="508"/>
    </location>
</feature>
<feature type="compositionally biased region" description="Polar residues" evidence="1">
    <location>
        <begin position="38"/>
        <end position="47"/>
    </location>
</feature>
<evidence type="ECO:0000313" key="3">
    <source>
        <dbReference type="Proteomes" id="UP000076874"/>
    </source>
</evidence>
<dbReference type="EMBL" id="AZHD01000022">
    <property type="protein sequence ID" value="OAA54785.1"/>
    <property type="molecule type" value="Genomic_DNA"/>
</dbReference>
<dbReference type="STRING" id="1081102.A0A162IBI1"/>
<evidence type="ECO:0000313" key="2">
    <source>
        <dbReference type="EMBL" id="OAA54785.1"/>
    </source>
</evidence>
<organism evidence="2 3">
    <name type="scientific">Niveomyces insectorum RCEF 264</name>
    <dbReference type="NCBI Taxonomy" id="1081102"/>
    <lineage>
        <taxon>Eukaryota</taxon>
        <taxon>Fungi</taxon>
        <taxon>Dikarya</taxon>
        <taxon>Ascomycota</taxon>
        <taxon>Pezizomycotina</taxon>
        <taxon>Sordariomycetes</taxon>
        <taxon>Hypocreomycetidae</taxon>
        <taxon>Hypocreales</taxon>
        <taxon>Cordycipitaceae</taxon>
        <taxon>Niveomyces</taxon>
    </lineage>
</organism>
<proteinExistence type="predicted"/>
<accession>A0A162IBI1</accession>
<dbReference type="OrthoDB" id="5402147at2759"/>
<feature type="region of interest" description="Disordered" evidence="1">
    <location>
        <begin position="1"/>
        <end position="48"/>
    </location>
</feature>
<feature type="region of interest" description="Disordered" evidence="1">
    <location>
        <begin position="314"/>
        <end position="344"/>
    </location>
</feature>
<feature type="region of interest" description="Disordered" evidence="1">
    <location>
        <begin position="630"/>
        <end position="649"/>
    </location>
</feature>
<gene>
    <name evidence="2" type="ORF">SPI_08656</name>
</gene>